<dbReference type="Pfam" id="PF00069">
    <property type="entry name" value="Pkinase"/>
    <property type="match status" value="1"/>
</dbReference>
<keyword evidence="6" id="KW-0067">ATP-binding</keyword>
<comment type="catalytic activity">
    <reaction evidence="8">
        <text>L-seryl-[protein] + ATP = O-phospho-L-seryl-[protein] + ADP + H(+)</text>
        <dbReference type="Rhea" id="RHEA:17989"/>
        <dbReference type="Rhea" id="RHEA-COMP:9863"/>
        <dbReference type="Rhea" id="RHEA-COMP:11604"/>
        <dbReference type="ChEBI" id="CHEBI:15378"/>
        <dbReference type="ChEBI" id="CHEBI:29999"/>
        <dbReference type="ChEBI" id="CHEBI:30616"/>
        <dbReference type="ChEBI" id="CHEBI:83421"/>
        <dbReference type="ChEBI" id="CHEBI:456216"/>
        <dbReference type="EC" id="2.7.11.1"/>
    </reaction>
</comment>
<dbReference type="Gene3D" id="1.10.510.10">
    <property type="entry name" value="Transferase(Phosphotransferase) domain 1"/>
    <property type="match status" value="1"/>
</dbReference>
<reference evidence="12" key="1">
    <citation type="journal article" date="2014" name="BMC Genomics">
        <title>Genome characteristics reveal the impact of lichenization on lichen-forming fungus Endocarpon pusillum Hedwig (Verrucariales, Ascomycota).</title>
        <authorList>
            <person name="Wang Y.-Y."/>
            <person name="Liu B."/>
            <person name="Zhang X.-Y."/>
            <person name="Zhou Q.-M."/>
            <person name="Zhang T."/>
            <person name="Li H."/>
            <person name="Yu Y.-F."/>
            <person name="Zhang X.-L."/>
            <person name="Hao X.-Y."/>
            <person name="Wang M."/>
            <person name="Wang L."/>
            <person name="Wei J.-C."/>
        </authorList>
    </citation>
    <scope>NUCLEOTIDE SEQUENCE [LARGE SCALE GENOMIC DNA]</scope>
    <source>
        <strain evidence="12">Z07020 / HMAS-L-300199</strain>
    </source>
</reference>
<dbReference type="HOGENOM" id="CLU_411614_0_0_1"/>
<dbReference type="PANTHER" id="PTHR43671">
    <property type="entry name" value="SERINE/THREONINE-PROTEIN KINASE NEK"/>
    <property type="match status" value="1"/>
</dbReference>
<dbReference type="PROSITE" id="PS50011">
    <property type="entry name" value="PROTEIN_KINASE_DOM"/>
    <property type="match status" value="1"/>
</dbReference>
<accession>U1G7Y7</accession>
<dbReference type="SUPFAM" id="SSF56112">
    <property type="entry name" value="Protein kinase-like (PK-like)"/>
    <property type="match status" value="1"/>
</dbReference>
<dbReference type="GeneID" id="19243597"/>
<dbReference type="InterPro" id="IPR000719">
    <property type="entry name" value="Prot_kinase_dom"/>
</dbReference>
<evidence type="ECO:0000313" key="12">
    <source>
        <dbReference type="Proteomes" id="UP000019373"/>
    </source>
</evidence>
<dbReference type="EMBL" id="KE720946">
    <property type="protein sequence ID" value="ERF73547.1"/>
    <property type="molecule type" value="Genomic_DNA"/>
</dbReference>
<evidence type="ECO:0000256" key="7">
    <source>
        <dbReference type="ARBA" id="ARBA00047899"/>
    </source>
</evidence>
<evidence type="ECO:0000256" key="3">
    <source>
        <dbReference type="ARBA" id="ARBA00022679"/>
    </source>
</evidence>
<evidence type="ECO:0000256" key="1">
    <source>
        <dbReference type="ARBA" id="ARBA00012513"/>
    </source>
</evidence>
<evidence type="ECO:0000256" key="2">
    <source>
        <dbReference type="ARBA" id="ARBA00022527"/>
    </source>
</evidence>
<protein>
    <recommendedName>
        <fullName evidence="1">non-specific serine/threonine protein kinase</fullName>
        <ecNumber evidence="1">2.7.11.1</ecNumber>
    </recommendedName>
</protein>
<keyword evidence="4" id="KW-0547">Nucleotide-binding</keyword>
<keyword evidence="12" id="KW-1185">Reference proteome</keyword>
<dbReference type="eggNOG" id="KOG0591">
    <property type="taxonomic scope" value="Eukaryota"/>
</dbReference>
<dbReference type="InterPro" id="IPR008271">
    <property type="entry name" value="Ser/Thr_kinase_AS"/>
</dbReference>
<evidence type="ECO:0000313" key="11">
    <source>
        <dbReference type="EMBL" id="ERF73547.1"/>
    </source>
</evidence>
<evidence type="ECO:0000256" key="8">
    <source>
        <dbReference type="ARBA" id="ARBA00048679"/>
    </source>
</evidence>
<dbReference type="OMA" id="RECLEYD"/>
<evidence type="ECO:0000256" key="5">
    <source>
        <dbReference type="ARBA" id="ARBA00022777"/>
    </source>
</evidence>
<keyword evidence="5" id="KW-0418">Kinase</keyword>
<dbReference type="RefSeq" id="XP_007800798.1">
    <property type="nucleotide sequence ID" value="XM_007802607.1"/>
</dbReference>
<dbReference type="PANTHER" id="PTHR43671:SF98">
    <property type="entry name" value="SERINE_THREONINE-PROTEIN KINASE NEK11"/>
    <property type="match status" value="1"/>
</dbReference>
<sequence>MAPKKPPTGFHLDLQNYEVRGVDFYGSIQERLEKYGEEWSTFTQALWGKPLSNFLDSTPGNDRMDDSWQPVRALGKGAFGMVGLWEKRNRKGNLQDWVAIKEMKRGLNPGWQLQRDPTLAKEAVMMQQLNSAEQGRGWQTKNNILRLRSFRFFPEVNRWRFYLEFAEHGDLYKLIHSYRAWDTYFPEEFLWHTFHSFAKAALVMEQGPFLDPESLEPHNGPVLHIDIKPENIFLGKADKKALFTNYPTIKVADFGLSEITHQDDPDNPSQYRKGTLDHMPPEVTCFTAPWSRRPDGILHNLGENKADEAIDIERGMLEPGYKFLAAHNVWGFGKVMYDMTTLSWSDELDEKMYKSTTEAEYYGSLNEHAIPEIRTNKKPEYSSALRDLIRECLHIEIGKRPTPQQLLERTLRGLEAAAQSRLQGADDHDGPRVYHMGNEINHMLRGDAGLPAQRSDWKAIREQFWMHPHWEPLLSGRWAPQVRSGELANQPIEDGGPKRPVRPFAGSVRADPRPIDNFQNHRGVIWTLGSLSPERDTPGNNGESDGDDQGDLGHPYNPGENRPLSRPHDTGELSPRPNEGDAARPPDAPDDALTSAERTTQRPAEAVSTRPVQRLKINPPQAPPKEQLPQKQTKKRKRVMGISVDDIAQEVQGRNVEGHNLRPKRKR</sequence>
<evidence type="ECO:0000256" key="9">
    <source>
        <dbReference type="SAM" id="MobiDB-lite"/>
    </source>
</evidence>
<dbReference type="Proteomes" id="UP000019373">
    <property type="component" value="Unassembled WGS sequence"/>
</dbReference>
<evidence type="ECO:0000256" key="4">
    <source>
        <dbReference type="ARBA" id="ARBA00022741"/>
    </source>
</evidence>
<dbReference type="AlphaFoldDB" id="U1G7Y7"/>
<evidence type="ECO:0000256" key="6">
    <source>
        <dbReference type="ARBA" id="ARBA00022840"/>
    </source>
</evidence>
<dbReference type="GO" id="GO:0004674">
    <property type="term" value="F:protein serine/threonine kinase activity"/>
    <property type="evidence" value="ECO:0007669"/>
    <property type="project" value="UniProtKB-KW"/>
</dbReference>
<dbReference type="EC" id="2.7.11.1" evidence="1"/>
<feature type="domain" description="Protein kinase" evidence="10">
    <location>
        <begin position="68"/>
        <end position="412"/>
    </location>
</feature>
<dbReference type="InterPro" id="IPR050660">
    <property type="entry name" value="NEK_Ser/Thr_kinase"/>
</dbReference>
<gene>
    <name evidence="11" type="ORF">EPUS_08754</name>
</gene>
<name>U1G7Y7_ENDPU</name>
<feature type="region of interest" description="Disordered" evidence="9">
    <location>
        <begin position="488"/>
        <end position="646"/>
    </location>
</feature>
<organism evidence="11 12">
    <name type="scientific">Endocarpon pusillum (strain Z07020 / HMAS-L-300199)</name>
    <name type="common">Lichen-forming fungus</name>
    <dbReference type="NCBI Taxonomy" id="1263415"/>
    <lineage>
        <taxon>Eukaryota</taxon>
        <taxon>Fungi</taxon>
        <taxon>Dikarya</taxon>
        <taxon>Ascomycota</taxon>
        <taxon>Pezizomycotina</taxon>
        <taxon>Eurotiomycetes</taxon>
        <taxon>Chaetothyriomycetidae</taxon>
        <taxon>Verrucariales</taxon>
        <taxon>Verrucariaceae</taxon>
        <taxon>Endocarpon</taxon>
    </lineage>
</organism>
<dbReference type="SMART" id="SM00220">
    <property type="entry name" value="S_TKc"/>
    <property type="match status" value="1"/>
</dbReference>
<comment type="catalytic activity">
    <reaction evidence="7">
        <text>L-threonyl-[protein] + ATP = O-phospho-L-threonyl-[protein] + ADP + H(+)</text>
        <dbReference type="Rhea" id="RHEA:46608"/>
        <dbReference type="Rhea" id="RHEA-COMP:11060"/>
        <dbReference type="Rhea" id="RHEA-COMP:11605"/>
        <dbReference type="ChEBI" id="CHEBI:15378"/>
        <dbReference type="ChEBI" id="CHEBI:30013"/>
        <dbReference type="ChEBI" id="CHEBI:30616"/>
        <dbReference type="ChEBI" id="CHEBI:61977"/>
        <dbReference type="ChEBI" id="CHEBI:456216"/>
        <dbReference type="EC" id="2.7.11.1"/>
    </reaction>
</comment>
<dbReference type="OrthoDB" id="310217at2759"/>
<dbReference type="GO" id="GO:0005524">
    <property type="term" value="F:ATP binding"/>
    <property type="evidence" value="ECO:0007669"/>
    <property type="project" value="UniProtKB-KW"/>
</dbReference>
<proteinExistence type="predicted"/>
<keyword evidence="3" id="KW-0808">Transferase</keyword>
<dbReference type="InterPro" id="IPR011009">
    <property type="entry name" value="Kinase-like_dom_sf"/>
</dbReference>
<dbReference type="PROSITE" id="PS00108">
    <property type="entry name" value="PROTEIN_KINASE_ST"/>
    <property type="match status" value="1"/>
</dbReference>
<evidence type="ECO:0000259" key="10">
    <source>
        <dbReference type="PROSITE" id="PS50011"/>
    </source>
</evidence>
<keyword evidence="2" id="KW-0723">Serine/threonine-protein kinase</keyword>
<dbReference type="Gene3D" id="3.30.200.20">
    <property type="entry name" value="Phosphorylase Kinase, domain 1"/>
    <property type="match status" value="1"/>
</dbReference>